<evidence type="ECO:0000313" key="2">
    <source>
        <dbReference type="Proteomes" id="UP000248987"/>
    </source>
</evidence>
<dbReference type="Proteomes" id="UP000248987">
    <property type="component" value="Unassembled WGS sequence"/>
</dbReference>
<dbReference type="AlphaFoldDB" id="A0A1A7R1T4"/>
<organism evidence="1 2">
    <name type="scientific">Gelidibacter algens</name>
    <dbReference type="NCBI Taxonomy" id="49280"/>
    <lineage>
        <taxon>Bacteria</taxon>
        <taxon>Pseudomonadati</taxon>
        <taxon>Bacteroidota</taxon>
        <taxon>Flavobacteriia</taxon>
        <taxon>Flavobacteriales</taxon>
        <taxon>Flavobacteriaceae</taxon>
        <taxon>Gelidibacter</taxon>
    </lineage>
</organism>
<dbReference type="OrthoDB" id="1436952at2"/>
<evidence type="ECO:0000313" key="1">
    <source>
        <dbReference type="EMBL" id="RAJ22311.1"/>
    </source>
</evidence>
<accession>A0A1A7R1T4</accession>
<comment type="caution">
    <text evidence="1">The sequence shown here is derived from an EMBL/GenBank/DDBJ whole genome shotgun (WGS) entry which is preliminary data.</text>
</comment>
<sequence length="270" mass="30742">MKTALLYLFITVPIFLVTSQNIKRIEISGKIVVDSNDLEGITVYNTSVKKGTLTDENGLFKLNVALNDIVEFRALQFQDFTVTIDKNIMQTKKMTVFLVEKINKLDEIILLPYDLTGNLLVDIESVKTFNPDLDAIYFGLANMNDYEFPDDYKSKVVNVAMPGTGNNIPYGLNIIGIVDLFLRPIFNTDKNKDRAKMTPLISYDDFTEHYSAKFLVENFNIPEDKVGEFITYVEDHGIDYSLLNSGKEFQFLEFISVKSKDFLETEGGKE</sequence>
<dbReference type="RefSeq" id="WP_066433940.1">
    <property type="nucleotide sequence ID" value="NZ_LZRN01000017.1"/>
</dbReference>
<keyword evidence="1" id="KW-0378">Hydrolase</keyword>
<gene>
    <name evidence="1" type="ORF">LX77_02623</name>
</gene>
<dbReference type="Pfam" id="PF13715">
    <property type="entry name" value="CarbopepD_reg_2"/>
    <property type="match status" value="1"/>
</dbReference>
<name>A0A1A7R1T4_9FLAO</name>
<keyword evidence="1" id="KW-0121">Carboxypeptidase</keyword>
<keyword evidence="1" id="KW-0645">Protease</keyword>
<protein>
    <submittedName>
        <fullName evidence="1">Carboxypeptidase-like protein</fullName>
    </submittedName>
</protein>
<dbReference type="STRING" id="49280.A9996_09875"/>
<proteinExistence type="predicted"/>
<dbReference type="GO" id="GO:0004180">
    <property type="term" value="F:carboxypeptidase activity"/>
    <property type="evidence" value="ECO:0007669"/>
    <property type="project" value="UniProtKB-KW"/>
</dbReference>
<reference evidence="1 2" key="1">
    <citation type="submission" date="2018-06" db="EMBL/GenBank/DDBJ databases">
        <title>Genomic Encyclopedia of Archaeal and Bacterial Type Strains, Phase II (KMG-II): from individual species to whole genera.</title>
        <authorList>
            <person name="Goeker M."/>
        </authorList>
    </citation>
    <scope>NUCLEOTIDE SEQUENCE [LARGE SCALE GENOMIC DNA]</scope>
    <source>
        <strain evidence="1 2">DSM 12408</strain>
    </source>
</reference>
<keyword evidence="2" id="KW-1185">Reference proteome</keyword>
<dbReference type="InterPro" id="IPR008969">
    <property type="entry name" value="CarboxyPept-like_regulatory"/>
</dbReference>
<dbReference type="EMBL" id="QLLQ01000010">
    <property type="protein sequence ID" value="RAJ22311.1"/>
    <property type="molecule type" value="Genomic_DNA"/>
</dbReference>
<dbReference type="SUPFAM" id="SSF49464">
    <property type="entry name" value="Carboxypeptidase regulatory domain-like"/>
    <property type="match status" value="1"/>
</dbReference>